<reference evidence="2 3" key="1">
    <citation type="submission" date="2016-05" db="EMBL/GenBank/DDBJ databases">
        <title>Complete genome sequence of a phthalic acid esters degrading Mycobacterium sp. YC-RL4.</title>
        <authorList>
            <person name="Ren L."/>
            <person name="Fan S."/>
            <person name="Ruth N."/>
            <person name="Jia Y."/>
            <person name="Wang J."/>
            <person name="Qiao C."/>
        </authorList>
    </citation>
    <scope>NUCLEOTIDE SEQUENCE [LARGE SCALE GENOMIC DNA]</scope>
    <source>
        <strain evidence="2 3">YC-RL4</strain>
    </source>
</reference>
<dbReference type="SUPFAM" id="SSF51735">
    <property type="entry name" value="NAD(P)-binding Rossmann-fold domains"/>
    <property type="match status" value="1"/>
</dbReference>
<dbReference type="Pfam" id="PF19328">
    <property type="entry name" value="DAP_DH_C"/>
    <property type="match status" value="1"/>
</dbReference>
<dbReference type="EMBL" id="CP015596">
    <property type="protein sequence ID" value="ANE78548.1"/>
    <property type="molecule type" value="Genomic_DNA"/>
</dbReference>
<dbReference type="STRING" id="1682113.A7U43_03630"/>
<dbReference type="Proteomes" id="UP000077143">
    <property type="component" value="Chromosome"/>
</dbReference>
<evidence type="ECO:0000313" key="2">
    <source>
        <dbReference type="EMBL" id="ANE78548.1"/>
    </source>
</evidence>
<dbReference type="RefSeq" id="WP_067991246.1">
    <property type="nucleotide sequence ID" value="NZ_CP015596.1"/>
</dbReference>
<gene>
    <name evidence="2" type="ORF">A7U43_03630</name>
</gene>
<name>A0A172UHM2_9MYCO</name>
<evidence type="ECO:0000313" key="3">
    <source>
        <dbReference type="Proteomes" id="UP000077143"/>
    </source>
</evidence>
<sequence length="344" mass="36918">MRVIQWTTGKVGKLSLRGILDDPRLELAGVYAYSEQKAGVDAGQLCGRPDTGIAATTDIDALIALGADAVLYTPFMADLDHVVKLLESGLNVLSTNLFLNVGGVAGQTREALAAACARGNSSLYITGIHPGWANSITTALTAVCRDVQSITIVEAADVSVYESVETWEMLGISKREASPDVIEIAKLGMISFRDSVERMGVALGFDEFDSIDFDIEFATAAETVDLGWMRIEKDTIAALRGGWSATLGGKTILRTAVVWHLTTKLNADWDLDKDHYNIVIHGEPEVRTRIRFVAPESWGNHEWDTMTAMPAVNAVIDVVGAPAGILTLKDVGLTCAPAKAWLGS</sequence>
<feature type="domain" description="2,4-diaminopentanoate dehydrogenase C-terminal" evidence="1">
    <location>
        <begin position="136"/>
        <end position="335"/>
    </location>
</feature>
<dbReference type="InterPro" id="IPR045760">
    <property type="entry name" value="DAP_DH_C"/>
</dbReference>
<dbReference type="Gene3D" id="3.40.50.720">
    <property type="entry name" value="NAD(P)-binding Rossmann-like Domain"/>
    <property type="match status" value="1"/>
</dbReference>
<protein>
    <recommendedName>
        <fullName evidence="1">2,4-diaminopentanoate dehydrogenase C-terminal domain-containing protein</fullName>
    </recommendedName>
</protein>
<organism evidence="2 3">
    <name type="scientific">Mycobacterium adipatum</name>
    <dbReference type="NCBI Taxonomy" id="1682113"/>
    <lineage>
        <taxon>Bacteria</taxon>
        <taxon>Bacillati</taxon>
        <taxon>Actinomycetota</taxon>
        <taxon>Actinomycetes</taxon>
        <taxon>Mycobacteriales</taxon>
        <taxon>Mycobacteriaceae</taxon>
        <taxon>Mycobacterium</taxon>
    </lineage>
</organism>
<evidence type="ECO:0000259" key="1">
    <source>
        <dbReference type="Pfam" id="PF19328"/>
    </source>
</evidence>
<dbReference type="OrthoDB" id="4759936at2"/>
<dbReference type="KEGG" id="madi:A7U43_03630"/>
<dbReference type="AlphaFoldDB" id="A0A172UHM2"/>
<accession>A0A172UHM2</accession>
<keyword evidence="3" id="KW-1185">Reference proteome</keyword>
<dbReference type="InterPro" id="IPR036291">
    <property type="entry name" value="NAD(P)-bd_dom_sf"/>
</dbReference>
<dbReference type="CDD" id="cd24146">
    <property type="entry name" value="nat-AmDH_N_like"/>
    <property type="match status" value="1"/>
</dbReference>
<proteinExistence type="predicted"/>